<gene>
    <name evidence="11 14" type="primary">ileS</name>
    <name evidence="14" type="ORF">AVCANL283_08240</name>
</gene>
<dbReference type="InterPro" id="IPR033708">
    <property type="entry name" value="Anticodon_Ile_BEm"/>
</dbReference>
<evidence type="ECO:0000259" key="12">
    <source>
        <dbReference type="Pfam" id="PF00133"/>
    </source>
</evidence>
<comment type="similarity">
    <text evidence="1 11">Belongs to the class-I aminoacyl-tRNA synthetase family. IleS type 1 subfamily.</text>
</comment>
<dbReference type="PRINTS" id="PR00984">
    <property type="entry name" value="TRNASYNTHILE"/>
</dbReference>
<dbReference type="Proteomes" id="UP000786183">
    <property type="component" value="Unassembled WGS sequence"/>
</dbReference>
<evidence type="ECO:0000256" key="4">
    <source>
        <dbReference type="ARBA" id="ARBA00022741"/>
    </source>
</evidence>
<comment type="caution">
    <text evidence="14">The sequence shown here is derived from an EMBL/GenBank/DDBJ whole genome shotgun (WGS) entry which is preliminary data.</text>
</comment>
<dbReference type="InterPro" id="IPR023585">
    <property type="entry name" value="Ile-tRNA-ligase_type1"/>
</dbReference>
<dbReference type="HAMAP" id="MF_02002">
    <property type="entry name" value="Ile_tRNA_synth_type1"/>
    <property type="match status" value="1"/>
</dbReference>
<dbReference type="SUPFAM" id="SSF52374">
    <property type="entry name" value="Nucleotidylyl transferase"/>
    <property type="match status" value="1"/>
</dbReference>
<evidence type="ECO:0000256" key="2">
    <source>
        <dbReference type="ARBA" id="ARBA00022490"/>
    </source>
</evidence>
<comment type="cofactor">
    <cofactor evidence="11">
        <name>Zn(2+)</name>
        <dbReference type="ChEBI" id="CHEBI:29105"/>
    </cofactor>
    <text evidence="11">Binds 1 zinc ion per subunit.</text>
</comment>
<dbReference type="Pfam" id="PF08264">
    <property type="entry name" value="Anticodon_1"/>
    <property type="match status" value="1"/>
</dbReference>
<evidence type="ECO:0000256" key="8">
    <source>
        <dbReference type="ARBA" id="ARBA00023146"/>
    </source>
</evidence>
<dbReference type="InterPro" id="IPR050081">
    <property type="entry name" value="Ile-tRNA_ligase"/>
</dbReference>
<dbReference type="GO" id="GO:0004822">
    <property type="term" value="F:isoleucine-tRNA ligase activity"/>
    <property type="evidence" value="ECO:0007669"/>
    <property type="project" value="UniProtKB-EC"/>
</dbReference>
<protein>
    <recommendedName>
        <fullName evidence="11">Isoleucine--tRNA ligase</fullName>
        <ecNumber evidence="11">6.1.1.5</ecNumber>
    </recommendedName>
    <alternativeName>
        <fullName evidence="11">Isoleucyl-tRNA synthetase</fullName>
        <shortName evidence="11">IleRS</shortName>
    </alternativeName>
</protein>
<dbReference type="PANTHER" id="PTHR42765:SF1">
    <property type="entry name" value="ISOLEUCINE--TRNA LIGASE, MITOCHONDRIAL"/>
    <property type="match status" value="1"/>
</dbReference>
<keyword evidence="5 11" id="KW-0862">Zinc</keyword>
<organism evidence="14 15">
    <name type="scientific">Campylobacter canadensis</name>
    <dbReference type="NCBI Taxonomy" id="449520"/>
    <lineage>
        <taxon>Bacteria</taxon>
        <taxon>Pseudomonadati</taxon>
        <taxon>Campylobacterota</taxon>
        <taxon>Epsilonproteobacteria</taxon>
        <taxon>Campylobacterales</taxon>
        <taxon>Campylobacteraceae</taxon>
        <taxon>Campylobacter</taxon>
    </lineage>
</organism>
<feature type="binding site" evidence="11">
    <location>
        <position position="882"/>
    </location>
    <ligand>
        <name>Zn(2+)</name>
        <dbReference type="ChEBI" id="CHEBI:29105"/>
    </ligand>
</feature>
<evidence type="ECO:0000256" key="10">
    <source>
        <dbReference type="ARBA" id="ARBA00048359"/>
    </source>
</evidence>
<keyword evidence="2 11" id="KW-0963">Cytoplasm</keyword>
<keyword evidence="11" id="KW-0479">Metal-binding</keyword>
<dbReference type="EC" id="6.1.1.5" evidence="11"/>
<evidence type="ECO:0000256" key="7">
    <source>
        <dbReference type="ARBA" id="ARBA00022917"/>
    </source>
</evidence>
<dbReference type="PROSITE" id="PS00178">
    <property type="entry name" value="AA_TRNA_LIGASE_I"/>
    <property type="match status" value="1"/>
</dbReference>
<dbReference type="Pfam" id="PF00133">
    <property type="entry name" value="tRNA-synt_1"/>
    <property type="match status" value="1"/>
</dbReference>
<dbReference type="SUPFAM" id="SSF50677">
    <property type="entry name" value="ValRS/IleRS/LeuRS editing domain"/>
    <property type="match status" value="1"/>
</dbReference>
<dbReference type="NCBIfam" id="TIGR00392">
    <property type="entry name" value="ileS"/>
    <property type="match status" value="1"/>
</dbReference>
<sequence length="902" mass="103689">MKDTLLLPQTEFAMRANLYENEKHSFDEFSKYAYKLMSSKKASTFILHDGPPYANGHLHVGHAINKILKDMINKTEYFLNNKSIHYTAGWDCHGLPIEQQVEIKLKDTNPSIKQIHDACTAHAKEFVQIQKKEFQDLGIIADFDNPYLTMDFKFEANIYKCLLEVAKNSLLIQRQKPVYWSWAAKSALAEAEVEYQDKQDYSIFVAFKLNDDAKNKLKSLNIADEVLNNARAVIWTTTPWTLPANQAIALNKDEEYIISKNGLIVAKKRVQDLSEFNLEEIASFKGDFLENTHAINPLNNRLSKLIVGEHVTMDGGSGLVHTAPGHGEDDYYVCLKYNIPVIMPVDDGGCYDESILELVPKQNLKGMHIFKANEVILELLGDALLKQSTFIHSYPFCWRTHKPVIYRATKQFFIAMDKKFYNDMSLRELALSEIDKINFYPQSGKNRLKTMIENRPDWCISRQRSWGVPLAFFLDENNELIMDYELYEHLASLFEKEGVRIWWQKEIKDLLPQNCKYDANKLSKVNDILDVWFDSGSTFACVLDSGNYGIKAKQASMYLEGSDQHRGWFQSSLLLSCIINKQAPYKSVLTHGFTVDKNGRKMSKSLGNVIAPSDIAKKYGIEILRLYIASSDYSSDIKLGEDILNQASEQYRKIRNTIRFLLANTNDLEKMCYEFSELDLLFLNKADEVFKLCKKSFLEYDFAKGINALATFLSADLSGIYLDVCKDSLYCDAKNSTNRMASQSAMVLILQKLFIYLAPILTHTINEAFKVANKLVTKNVENIFMLTEDEINVKKSSFEYEKLVEFRQDFYEQIDILKKDKKIKSTLELAVISSNEEMNSFKENCKFLNISAFCKSDLDFVKIAEFKQGFIAYAKDCKCPRCWRYLSKDENSLCLRCSEAIK</sequence>
<dbReference type="RefSeq" id="WP_224325560.1">
    <property type="nucleotide sequence ID" value="NZ_JACGBB010000029.1"/>
</dbReference>
<evidence type="ECO:0000256" key="3">
    <source>
        <dbReference type="ARBA" id="ARBA00022598"/>
    </source>
</evidence>
<dbReference type="Gene3D" id="1.10.730.20">
    <property type="match status" value="1"/>
</dbReference>
<keyword evidence="7 11" id="KW-0648">Protein biosynthesis</keyword>
<comment type="function">
    <text evidence="9 11">Catalyzes the attachment of isoleucine to tRNA(Ile). As IleRS can inadvertently accommodate and process structurally similar amino acids such as valine, to avoid such errors it has two additional distinct tRNA(Ile)-dependent editing activities. One activity is designated as 'pretransfer' editing and involves the hydrolysis of activated Val-AMP. The other activity is designated 'posttransfer' editing and involves deacylation of mischarged Val-tRNA(Ile).</text>
</comment>
<keyword evidence="15" id="KW-1185">Reference proteome</keyword>
<feature type="domain" description="Methionyl/Valyl/Leucyl/Isoleucyl-tRNA synthetase anticodon-binding" evidence="13">
    <location>
        <begin position="681"/>
        <end position="831"/>
    </location>
</feature>
<feature type="binding site" evidence="11">
    <location>
        <position position="894"/>
    </location>
    <ligand>
        <name>Zn(2+)</name>
        <dbReference type="ChEBI" id="CHEBI:29105"/>
    </ligand>
</feature>
<comment type="catalytic activity">
    <reaction evidence="10 11">
        <text>tRNA(Ile) + L-isoleucine + ATP = L-isoleucyl-tRNA(Ile) + AMP + diphosphate</text>
        <dbReference type="Rhea" id="RHEA:11060"/>
        <dbReference type="Rhea" id="RHEA-COMP:9666"/>
        <dbReference type="Rhea" id="RHEA-COMP:9695"/>
        <dbReference type="ChEBI" id="CHEBI:30616"/>
        <dbReference type="ChEBI" id="CHEBI:33019"/>
        <dbReference type="ChEBI" id="CHEBI:58045"/>
        <dbReference type="ChEBI" id="CHEBI:78442"/>
        <dbReference type="ChEBI" id="CHEBI:78528"/>
        <dbReference type="ChEBI" id="CHEBI:456215"/>
        <dbReference type="EC" id="6.1.1.5"/>
    </reaction>
</comment>
<evidence type="ECO:0000313" key="14">
    <source>
        <dbReference type="EMBL" id="MBZ7988079.1"/>
    </source>
</evidence>
<evidence type="ECO:0000256" key="6">
    <source>
        <dbReference type="ARBA" id="ARBA00022840"/>
    </source>
</evidence>
<accession>A0ABS7WTH6</accession>
<dbReference type="InterPro" id="IPR009008">
    <property type="entry name" value="Val/Leu/Ile-tRNA-synth_edit"/>
</dbReference>
<reference evidence="14 15" key="1">
    <citation type="submission" date="2020-07" db="EMBL/GenBank/DDBJ databases">
        <title>Transfer of Campylobacter canadensis to the novel genus Avispirillum gen. nov., that also includes two novel species recovered from migratory waterfowl: Avispirillum anseris sp. nov. and Avispirillum brantae sp. nov.</title>
        <authorList>
            <person name="Miller W.G."/>
            <person name="Chapman M.H."/>
            <person name="Yee E."/>
            <person name="Inglis G.D."/>
        </authorList>
    </citation>
    <scope>NUCLEOTIDE SEQUENCE [LARGE SCALE GENOMIC DNA]</scope>
    <source>
        <strain evidence="14 15">L283</strain>
    </source>
</reference>
<dbReference type="InterPro" id="IPR002300">
    <property type="entry name" value="aa-tRNA-synth_Ia"/>
</dbReference>
<feature type="binding site" evidence="11">
    <location>
        <position position="604"/>
    </location>
    <ligand>
        <name>ATP</name>
        <dbReference type="ChEBI" id="CHEBI:30616"/>
    </ligand>
</feature>
<evidence type="ECO:0000313" key="15">
    <source>
        <dbReference type="Proteomes" id="UP000786183"/>
    </source>
</evidence>
<dbReference type="InterPro" id="IPR009080">
    <property type="entry name" value="tRNAsynth_Ia_anticodon-bd"/>
</dbReference>
<keyword evidence="4 11" id="KW-0547">Nucleotide-binding</keyword>
<comment type="subcellular location">
    <subcellularLocation>
        <location evidence="11">Cytoplasm</location>
    </subcellularLocation>
</comment>
<dbReference type="InterPro" id="IPR001412">
    <property type="entry name" value="aa-tRNA-synth_I_CS"/>
</dbReference>
<comment type="subunit">
    <text evidence="11">Monomer.</text>
</comment>
<feature type="domain" description="Aminoacyl-tRNA synthetase class Ia" evidence="12">
    <location>
        <begin position="27"/>
        <end position="639"/>
    </location>
</feature>
<comment type="domain">
    <text evidence="11">IleRS has two distinct active sites: one for aminoacylation and one for editing. The misactivated valine is translocated from the active site to the editing site, which sterically excludes the correctly activated isoleucine. The single editing site contains two valyl binding pockets, one specific for each substrate (Val-AMP or Val-tRNA(Ile)).</text>
</comment>
<feature type="short sequence motif" description="'HIGH' region" evidence="11">
    <location>
        <begin position="52"/>
        <end position="62"/>
    </location>
</feature>
<keyword evidence="8 11" id="KW-0030">Aminoacyl-tRNA synthetase</keyword>
<dbReference type="EMBL" id="JACGBB010000029">
    <property type="protein sequence ID" value="MBZ7988079.1"/>
    <property type="molecule type" value="Genomic_DNA"/>
</dbReference>
<dbReference type="InterPro" id="IPR002301">
    <property type="entry name" value="Ile-tRNA-ligase"/>
</dbReference>
<evidence type="ECO:0000256" key="1">
    <source>
        <dbReference type="ARBA" id="ARBA00006887"/>
    </source>
</evidence>
<dbReference type="CDD" id="cd07960">
    <property type="entry name" value="Anticodon_Ia_Ile_BEm"/>
    <property type="match status" value="1"/>
</dbReference>
<dbReference type="InterPro" id="IPR013155">
    <property type="entry name" value="M/V/L/I-tRNA-synth_anticd-bd"/>
</dbReference>
<dbReference type="PANTHER" id="PTHR42765">
    <property type="entry name" value="SOLEUCYL-TRNA SYNTHETASE"/>
    <property type="match status" value="1"/>
</dbReference>
<dbReference type="CDD" id="cd00818">
    <property type="entry name" value="IleRS_core"/>
    <property type="match status" value="1"/>
</dbReference>
<feature type="binding site" evidence="11">
    <location>
        <position position="560"/>
    </location>
    <ligand>
        <name>L-isoleucyl-5'-AMP</name>
        <dbReference type="ChEBI" id="CHEBI:178002"/>
    </ligand>
</feature>
<evidence type="ECO:0000259" key="13">
    <source>
        <dbReference type="Pfam" id="PF08264"/>
    </source>
</evidence>
<dbReference type="Gene3D" id="3.40.50.620">
    <property type="entry name" value="HUPs"/>
    <property type="match status" value="2"/>
</dbReference>
<evidence type="ECO:0000256" key="9">
    <source>
        <dbReference type="ARBA" id="ARBA00025217"/>
    </source>
</evidence>
<feature type="short sequence motif" description="'KMSKS' region" evidence="11">
    <location>
        <begin position="601"/>
        <end position="605"/>
    </location>
</feature>
<proteinExistence type="inferred from homology"/>
<dbReference type="InterPro" id="IPR014729">
    <property type="entry name" value="Rossmann-like_a/b/a_fold"/>
</dbReference>
<name>A0ABS7WTH6_9BACT</name>
<keyword evidence="3 11" id="KW-0436">Ligase</keyword>
<dbReference type="SUPFAM" id="SSF47323">
    <property type="entry name" value="Anticodon-binding domain of a subclass of class I aminoacyl-tRNA synthetases"/>
    <property type="match status" value="1"/>
</dbReference>
<keyword evidence="6 11" id="KW-0067">ATP-binding</keyword>
<dbReference type="Gene3D" id="1.10.10.830">
    <property type="entry name" value="Ile-tRNA synthetase CP2 domain-like"/>
    <property type="match status" value="1"/>
</dbReference>
<feature type="binding site" evidence="11">
    <location>
        <position position="879"/>
    </location>
    <ligand>
        <name>Zn(2+)</name>
        <dbReference type="ChEBI" id="CHEBI:29105"/>
    </ligand>
</feature>
<evidence type="ECO:0000256" key="5">
    <source>
        <dbReference type="ARBA" id="ARBA00022833"/>
    </source>
</evidence>
<evidence type="ECO:0000256" key="11">
    <source>
        <dbReference type="HAMAP-Rule" id="MF_02002"/>
    </source>
</evidence>
<feature type="binding site" evidence="11">
    <location>
        <position position="897"/>
    </location>
    <ligand>
        <name>Zn(2+)</name>
        <dbReference type="ChEBI" id="CHEBI:29105"/>
    </ligand>
</feature>